<reference evidence="1" key="2">
    <citation type="journal article" date="2015" name="Fish Shellfish Immunol.">
        <title>Early steps in the European eel (Anguilla anguilla)-Vibrio vulnificus interaction in the gills: Role of the RtxA13 toxin.</title>
        <authorList>
            <person name="Callol A."/>
            <person name="Pajuelo D."/>
            <person name="Ebbesson L."/>
            <person name="Teles M."/>
            <person name="MacKenzie S."/>
            <person name="Amaro C."/>
        </authorList>
    </citation>
    <scope>NUCLEOTIDE SEQUENCE</scope>
</reference>
<evidence type="ECO:0000313" key="1">
    <source>
        <dbReference type="EMBL" id="JAH52183.1"/>
    </source>
</evidence>
<name>A0A0E9THH5_ANGAN</name>
<dbReference type="AlphaFoldDB" id="A0A0E9THH5"/>
<dbReference type="EMBL" id="GBXM01056394">
    <property type="protein sequence ID" value="JAH52183.1"/>
    <property type="molecule type" value="Transcribed_RNA"/>
</dbReference>
<accession>A0A0E9THH5</accession>
<protein>
    <submittedName>
        <fullName evidence="1">Uncharacterized protein</fullName>
    </submittedName>
</protein>
<sequence>MPKCPERLNLHSLQLGAMLVFSQHLKHRDSSSYNMKSGRLPSFNCLLMMQNPYPLPILKKSKIKQK</sequence>
<reference evidence="1" key="1">
    <citation type="submission" date="2014-11" db="EMBL/GenBank/DDBJ databases">
        <authorList>
            <person name="Amaro Gonzalez C."/>
        </authorList>
    </citation>
    <scope>NUCLEOTIDE SEQUENCE</scope>
</reference>
<proteinExistence type="predicted"/>
<organism evidence="1">
    <name type="scientific">Anguilla anguilla</name>
    <name type="common">European freshwater eel</name>
    <name type="synonym">Muraena anguilla</name>
    <dbReference type="NCBI Taxonomy" id="7936"/>
    <lineage>
        <taxon>Eukaryota</taxon>
        <taxon>Metazoa</taxon>
        <taxon>Chordata</taxon>
        <taxon>Craniata</taxon>
        <taxon>Vertebrata</taxon>
        <taxon>Euteleostomi</taxon>
        <taxon>Actinopterygii</taxon>
        <taxon>Neopterygii</taxon>
        <taxon>Teleostei</taxon>
        <taxon>Anguilliformes</taxon>
        <taxon>Anguillidae</taxon>
        <taxon>Anguilla</taxon>
    </lineage>
</organism>